<dbReference type="AlphaFoldDB" id="A0A080LUL7"/>
<accession>A0A080LUL7</accession>
<evidence type="ECO:0000256" key="5">
    <source>
        <dbReference type="ARBA" id="ARBA00022989"/>
    </source>
</evidence>
<evidence type="ECO:0000256" key="7">
    <source>
        <dbReference type="SAM" id="Phobius"/>
    </source>
</evidence>
<dbReference type="InterPro" id="IPR001173">
    <property type="entry name" value="Glyco_trans_2-like"/>
</dbReference>
<keyword evidence="2" id="KW-0328">Glycosyltransferase</keyword>
<comment type="subcellular location">
    <subcellularLocation>
        <location evidence="1">Membrane</location>
        <topology evidence="1">Multi-pass membrane protein</topology>
    </subcellularLocation>
</comment>
<evidence type="ECO:0000256" key="1">
    <source>
        <dbReference type="ARBA" id="ARBA00004141"/>
    </source>
</evidence>
<dbReference type="InterPro" id="IPR029044">
    <property type="entry name" value="Nucleotide-diphossugar_trans"/>
</dbReference>
<keyword evidence="3" id="KW-0808">Transferase</keyword>
<dbReference type="PANTHER" id="PTHR48090">
    <property type="entry name" value="UNDECAPRENYL-PHOSPHATE 4-DEOXY-4-FORMAMIDO-L-ARABINOSE TRANSFERASE-RELATED"/>
    <property type="match status" value="1"/>
</dbReference>
<organism evidence="9 10">
    <name type="scientific">Candidatus Accumulibacter phosphatis</name>
    <dbReference type="NCBI Taxonomy" id="327160"/>
    <lineage>
        <taxon>Bacteria</taxon>
        <taxon>Pseudomonadati</taxon>
        <taxon>Pseudomonadota</taxon>
        <taxon>Betaproteobacteria</taxon>
        <taxon>Candidatus Accumulibacter</taxon>
    </lineage>
</organism>
<name>A0A080LUL7_9PROT</name>
<comment type="caution">
    <text evidence="9">The sequence shown here is derived from an EMBL/GenBank/DDBJ whole genome shotgun (WGS) entry which is preliminary data.</text>
</comment>
<evidence type="ECO:0000313" key="10">
    <source>
        <dbReference type="Proteomes" id="UP000020077"/>
    </source>
</evidence>
<proteinExistence type="predicted"/>
<dbReference type="PANTHER" id="PTHR48090:SF1">
    <property type="entry name" value="PROPHAGE BACTOPRENOL GLUCOSYL TRANSFERASE HOMOLOG"/>
    <property type="match status" value="1"/>
</dbReference>
<dbReference type="CDD" id="cd04187">
    <property type="entry name" value="DPM1_like_bac"/>
    <property type="match status" value="1"/>
</dbReference>
<protein>
    <recommendedName>
        <fullName evidence="8">Glycosyltransferase 2-like domain-containing protein</fullName>
    </recommendedName>
</protein>
<evidence type="ECO:0000259" key="8">
    <source>
        <dbReference type="Pfam" id="PF00535"/>
    </source>
</evidence>
<dbReference type="GO" id="GO:0005886">
    <property type="term" value="C:plasma membrane"/>
    <property type="evidence" value="ECO:0007669"/>
    <property type="project" value="TreeGrafter"/>
</dbReference>
<evidence type="ECO:0000256" key="6">
    <source>
        <dbReference type="ARBA" id="ARBA00023136"/>
    </source>
</evidence>
<dbReference type="Gene3D" id="3.90.550.10">
    <property type="entry name" value="Spore Coat Polysaccharide Biosynthesis Protein SpsA, Chain A"/>
    <property type="match status" value="1"/>
</dbReference>
<dbReference type="Proteomes" id="UP000020077">
    <property type="component" value="Unassembled WGS sequence"/>
</dbReference>
<evidence type="ECO:0000256" key="2">
    <source>
        <dbReference type="ARBA" id="ARBA00022676"/>
    </source>
</evidence>
<sequence length="332" mass="37175">MISSVPPPLRYGSPRPERPRISCVVPALNEHDSLLLLLPEMAELLDQISSAWEIIVVDDGSTDRTPQLMTTYVTSNPGVYYLQLSRNFGKEAALSAGLEVSSGDVVICIDADLQHPLALIPEMLVRWQAGVDTVYAVKRNRDDESWLKRVGASIFYGILGQGQRVRIPPDAGDFRLMDKQVVDALIRLPERTRFMKGLYAWVGFKAEPMLYVPAERLHGQSHFNLLQLIRFAVDGITAFSTWPLRTFNLVGSLIAMLSFCYGSYLVIDYLINGHDVSGWTTIVTGMFFFSGINLMALGTMGAYIARIFDEVKQRPLYVVKRNIGQKLPENKS</sequence>
<dbReference type="GO" id="GO:0016757">
    <property type="term" value="F:glycosyltransferase activity"/>
    <property type="evidence" value="ECO:0007669"/>
    <property type="project" value="UniProtKB-KW"/>
</dbReference>
<evidence type="ECO:0000256" key="4">
    <source>
        <dbReference type="ARBA" id="ARBA00022692"/>
    </source>
</evidence>
<feature type="transmembrane region" description="Helical" evidence="7">
    <location>
        <begin position="247"/>
        <end position="267"/>
    </location>
</feature>
<evidence type="ECO:0000256" key="3">
    <source>
        <dbReference type="ARBA" id="ARBA00022679"/>
    </source>
</evidence>
<evidence type="ECO:0000313" key="9">
    <source>
        <dbReference type="EMBL" id="KFB72226.1"/>
    </source>
</evidence>
<feature type="transmembrane region" description="Helical" evidence="7">
    <location>
        <begin position="279"/>
        <end position="305"/>
    </location>
</feature>
<dbReference type="Pfam" id="PF00535">
    <property type="entry name" value="Glycos_transf_2"/>
    <property type="match status" value="1"/>
</dbReference>
<dbReference type="EMBL" id="JDVG02000420">
    <property type="protein sequence ID" value="KFB72226.1"/>
    <property type="molecule type" value="Genomic_DNA"/>
</dbReference>
<dbReference type="InterPro" id="IPR050256">
    <property type="entry name" value="Glycosyltransferase_2"/>
</dbReference>
<reference evidence="9 10" key="1">
    <citation type="submission" date="2014-02" db="EMBL/GenBank/DDBJ databases">
        <title>Expanding our view of genomic diversity in Candidatus Accumulibacter clades.</title>
        <authorList>
            <person name="Skennerton C.T."/>
            <person name="Barr J.J."/>
            <person name="Slater F.R."/>
            <person name="Bond P.L."/>
            <person name="Tyson G.W."/>
        </authorList>
    </citation>
    <scope>NUCLEOTIDE SEQUENCE [LARGE SCALE GENOMIC DNA]</scope>
    <source>
        <strain evidence="10">BA-91</strain>
    </source>
</reference>
<keyword evidence="5 7" id="KW-1133">Transmembrane helix</keyword>
<dbReference type="SUPFAM" id="SSF53448">
    <property type="entry name" value="Nucleotide-diphospho-sugar transferases"/>
    <property type="match status" value="1"/>
</dbReference>
<feature type="domain" description="Glycosyltransferase 2-like" evidence="8">
    <location>
        <begin position="22"/>
        <end position="183"/>
    </location>
</feature>
<keyword evidence="4 7" id="KW-0812">Transmembrane</keyword>
<keyword evidence="6 7" id="KW-0472">Membrane</keyword>
<gene>
    <name evidence="9" type="ORF">AW09_002584</name>
</gene>